<dbReference type="PROSITE" id="PS50082">
    <property type="entry name" value="WD_REPEATS_2"/>
    <property type="match status" value="2"/>
</dbReference>
<evidence type="ECO:0000313" key="2">
    <source>
        <dbReference type="EMBL" id="CAG06580.1"/>
    </source>
</evidence>
<dbReference type="InterPro" id="IPR001680">
    <property type="entry name" value="WD40_rpt"/>
</dbReference>
<dbReference type="OrthoDB" id="674604at2759"/>
<reference evidence="2" key="2">
    <citation type="submission" date="2004-02" db="EMBL/GenBank/DDBJ databases">
        <authorList>
            <consortium name="Genoscope"/>
            <consortium name="Whitehead Institute Centre for Genome Research"/>
        </authorList>
    </citation>
    <scope>NUCLEOTIDE SEQUENCE</scope>
</reference>
<keyword evidence="1" id="KW-0853">WD repeat</keyword>
<name>Q4RYF2_TETNG</name>
<dbReference type="SUPFAM" id="SSF50978">
    <property type="entry name" value="WD40 repeat-like"/>
    <property type="match status" value="1"/>
</dbReference>
<protein>
    <submittedName>
        <fullName evidence="2">(spotted green pufferfish) hypothetical protein</fullName>
    </submittedName>
</protein>
<dbReference type="CDD" id="cd00200">
    <property type="entry name" value="WD40"/>
    <property type="match status" value="1"/>
</dbReference>
<dbReference type="Gene3D" id="2.130.10.10">
    <property type="entry name" value="YVTN repeat-like/Quinoprotein amine dehydrogenase"/>
    <property type="match status" value="1"/>
</dbReference>
<dbReference type="InterPro" id="IPR015943">
    <property type="entry name" value="WD40/YVTN_repeat-like_dom_sf"/>
</dbReference>
<dbReference type="InterPro" id="IPR051075">
    <property type="entry name" value="SCF_subunit_WD-repeat"/>
</dbReference>
<reference evidence="2" key="1">
    <citation type="journal article" date="2004" name="Nature">
        <title>Genome duplication in the teleost fish Tetraodon nigroviridis reveals the early vertebrate proto-karyotype.</title>
        <authorList>
            <person name="Jaillon O."/>
            <person name="Aury J.-M."/>
            <person name="Brunet F."/>
            <person name="Petit J.-L."/>
            <person name="Stange-Thomann N."/>
            <person name="Mauceli E."/>
            <person name="Bouneau L."/>
            <person name="Fischer C."/>
            <person name="Ozouf-Costaz C."/>
            <person name="Bernot A."/>
            <person name="Nicaud S."/>
            <person name="Jaffe D."/>
            <person name="Fisher S."/>
            <person name="Lutfalla G."/>
            <person name="Dossat C."/>
            <person name="Segurens B."/>
            <person name="Dasilva C."/>
            <person name="Salanoubat M."/>
            <person name="Levy M."/>
            <person name="Boudet N."/>
            <person name="Castellano S."/>
            <person name="Anthouard V."/>
            <person name="Jubin C."/>
            <person name="Castelli V."/>
            <person name="Katinka M."/>
            <person name="Vacherie B."/>
            <person name="Biemont C."/>
            <person name="Skalli Z."/>
            <person name="Cattolico L."/>
            <person name="Poulain J."/>
            <person name="De Berardinis V."/>
            <person name="Cruaud C."/>
            <person name="Duprat S."/>
            <person name="Brottier P."/>
            <person name="Coutanceau J.-P."/>
            <person name="Gouzy J."/>
            <person name="Parra G."/>
            <person name="Lardier G."/>
            <person name="Chapple C."/>
            <person name="McKernan K.J."/>
            <person name="McEwan P."/>
            <person name="Bosak S."/>
            <person name="Kellis M."/>
            <person name="Volff J.-N."/>
            <person name="Guigo R."/>
            <person name="Zody M.C."/>
            <person name="Mesirov J."/>
            <person name="Lindblad-Toh K."/>
            <person name="Birren B."/>
            <person name="Nusbaum C."/>
            <person name="Kahn D."/>
            <person name="Robinson-Rechavi M."/>
            <person name="Laudet V."/>
            <person name="Schachter V."/>
            <person name="Quetier F."/>
            <person name="Saurin W."/>
            <person name="Scarpelli C."/>
            <person name="Wincker P."/>
            <person name="Lander E.S."/>
            <person name="Weissenbach J."/>
            <person name="Roest Crollius H."/>
        </authorList>
    </citation>
    <scope>NUCLEOTIDE SEQUENCE [LARGE SCALE GENOMIC DNA]</scope>
</reference>
<dbReference type="Pfam" id="PF00400">
    <property type="entry name" value="WD40"/>
    <property type="match status" value="2"/>
</dbReference>
<dbReference type="PROSITE" id="PS50294">
    <property type="entry name" value="WD_REPEATS_REGION"/>
    <property type="match status" value="2"/>
</dbReference>
<dbReference type="SMART" id="SM00320">
    <property type="entry name" value="WD40"/>
    <property type="match status" value="4"/>
</dbReference>
<feature type="repeat" description="WD" evidence="1">
    <location>
        <begin position="439"/>
        <end position="480"/>
    </location>
</feature>
<dbReference type="KEGG" id="tng:GSTEN00026991G001"/>
<organism evidence="2">
    <name type="scientific">Tetraodon nigroviridis</name>
    <name type="common">Spotted green pufferfish</name>
    <name type="synonym">Chelonodon nigroviridis</name>
    <dbReference type="NCBI Taxonomy" id="99883"/>
    <lineage>
        <taxon>Eukaryota</taxon>
        <taxon>Metazoa</taxon>
        <taxon>Chordata</taxon>
        <taxon>Craniata</taxon>
        <taxon>Vertebrata</taxon>
        <taxon>Euteleostomi</taxon>
        <taxon>Actinopterygii</taxon>
        <taxon>Neopterygii</taxon>
        <taxon>Teleostei</taxon>
        <taxon>Neoteleostei</taxon>
        <taxon>Acanthomorphata</taxon>
        <taxon>Eupercaria</taxon>
        <taxon>Tetraodontiformes</taxon>
        <taxon>Tetradontoidea</taxon>
        <taxon>Tetraodontidae</taxon>
        <taxon>Tetraodon</taxon>
    </lineage>
</organism>
<sequence length="876" mass="97596">MTSVAESESAAEPCPTLCGLCSSCVFAPEPPGSGLWTVTDELRRTFIVGLILRCTRASVLLTIQEALSFTSWDFFNYGRSESLTCDRSNLSRSRKRASGGKAQGPEVDEIWDWFTGGSDATKSRYLLRLFSFCDSELLRMAANLTNVLLARQQRGLLPIDGKEKDQIVTKKIFSRFHLNLYFRLQLLCFADRWRQSSTVGFVHEFSGKLKTMTALFYSPSLHANGMSFSGSSQITNQHDQGIEADSENPALAVVPGSSQSMSGVSQYRDFISCLPGHLSKRILDEKLKHLVKFLLVELMKFVSVLFQNYTRIKIVSQTYANFVEVPIPLKDDEEVDPCQQKVCSSSVSPAPRHTSTDFSSLFTQVDIFRSAYGQIPTTLQRMEERNVYCGAYFTTVLLNREDPYRVMDYRNGPLMAVGSKDRVLHLFYVACELKPLKVLKGHVGSIRSVLLCEDKHLVVTGSLDSSIRCWDLKTDRCLMTLYGHNGAVTCLDRHGDKFVSGAKDHLVKVWNLQTGKRVEKCNFKHPAPVQCVRISSTRVYSSCDRGLVKVWDVVDAHRSSVRCLFLDELHLLSADVDGQVMAWSSSSDVKRCLMTFKHPKEVRSVSLVFLRVLTGCVDGKIRVFNFLTGDCLKVITAEAESVGILSVHFHDNGILVNSRSRINRFQFAKVFWDYGAAGGPSETVEKPAGSLGNVTDHHDELATPFQKMDEKNEKESDKPKLFSQNCVLLSCATQPVQDVCGGTKVKAISSSAAERHQSPLLIRCTHGDDNKRWGTELQAMEINAVLQKLQSYQVMREPCHTGPNSKKPGGLSPAPAGSTVCGFDTLQDSRILKAAMQNHYLHVGIAAPSLCLLYFVSLHHLWECGSSDGFLLLTRC</sequence>
<accession>Q4RYF2</accession>
<feature type="repeat" description="WD" evidence="1">
    <location>
        <begin position="481"/>
        <end position="520"/>
    </location>
</feature>
<dbReference type="EMBL" id="CAAE01014976">
    <property type="protein sequence ID" value="CAG06580.1"/>
    <property type="molecule type" value="Genomic_DNA"/>
</dbReference>
<proteinExistence type="predicted"/>
<dbReference type="PANTHER" id="PTHR19872:SF7">
    <property type="entry name" value="F-BOX AND WD REPEAT DOMAIN CONTAINING PROTEIN 10B-RELATED"/>
    <property type="match status" value="1"/>
</dbReference>
<comment type="caution">
    <text evidence="2">The sequence shown here is derived from an EMBL/GenBank/DDBJ whole genome shotgun (WGS) entry which is preliminary data.</text>
</comment>
<gene>
    <name evidence="2" type="ORF">GSTENG00026991001</name>
</gene>
<dbReference type="AlphaFoldDB" id="Q4RYF2"/>
<evidence type="ECO:0000256" key="1">
    <source>
        <dbReference type="PROSITE-ProRule" id="PRU00221"/>
    </source>
</evidence>
<dbReference type="PANTHER" id="PTHR19872">
    <property type="entry name" value="UBIQUITIN LIGASE SPECIFICITY FACTOR/HREP PROTEIN"/>
    <property type="match status" value="1"/>
</dbReference>
<dbReference type="InterPro" id="IPR036322">
    <property type="entry name" value="WD40_repeat_dom_sf"/>
</dbReference>